<keyword evidence="3" id="KW-0614">Plasmid</keyword>
<proteinExistence type="predicted"/>
<dbReference type="EMBL" id="CP114196">
    <property type="protein sequence ID" value="WAT93635.1"/>
    <property type="molecule type" value="Genomic_DNA"/>
</dbReference>
<keyword evidence="1" id="KW-0472">Membrane</keyword>
<feature type="transmembrane region" description="Helical" evidence="1">
    <location>
        <begin position="48"/>
        <end position="69"/>
    </location>
</feature>
<keyword evidence="1" id="KW-0812">Transmembrane</keyword>
<feature type="signal peptide" evidence="2">
    <location>
        <begin position="1"/>
        <end position="24"/>
    </location>
</feature>
<keyword evidence="1" id="KW-1133">Transmembrane helix</keyword>
<evidence type="ECO:0000313" key="3">
    <source>
        <dbReference type="EMBL" id="WAT93635.1"/>
    </source>
</evidence>
<accession>A0AA47JMK6</accession>
<evidence type="ECO:0000256" key="1">
    <source>
        <dbReference type="SAM" id="Phobius"/>
    </source>
</evidence>
<dbReference type="Proteomes" id="UP001156560">
    <property type="component" value="Plasmid pHLA"/>
</dbReference>
<evidence type="ECO:0000313" key="4">
    <source>
        <dbReference type="Proteomes" id="UP001156560"/>
    </source>
</evidence>
<geneLocation type="plasmid" evidence="3 4">
    <name>pHLA</name>
</geneLocation>
<evidence type="ECO:0000256" key="2">
    <source>
        <dbReference type="SAM" id="SignalP"/>
    </source>
</evidence>
<dbReference type="RefSeq" id="WP_025634012.1">
    <property type="nucleotide sequence ID" value="NZ_CP114196.1"/>
</dbReference>
<keyword evidence="2" id="KW-0732">Signal</keyword>
<feature type="transmembrane region" description="Helical" evidence="1">
    <location>
        <begin position="81"/>
        <end position="104"/>
    </location>
</feature>
<evidence type="ECO:0008006" key="5">
    <source>
        <dbReference type="Google" id="ProtNLM"/>
    </source>
</evidence>
<reference evidence="3" key="1">
    <citation type="submission" date="2022-12" db="EMBL/GenBank/DDBJ databases">
        <title>Vibrio parahaemolyticus become highly virulent by producing novel Tc toxins.</title>
        <authorList>
            <person name="Yang F."/>
            <person name="You Y."/>
            <person name="Lai Q."/>
            <person name="Xu L."/>
            <person name="Li F."/>
        </authorList>
    </citation>
    <scope>NUCLEOTIDE SEQUENCE</scope>
    <source>
        <strain evidence="3">Vp-HL-202005</strain>
        <plasmid evidence="3">pHLA</plasmid>
    </source>
</reference>
<gene>
    <name evidence="3" type="ORF">O1Q84_26315</name>
</gene>
<name>A0AA47JMK6_VIBPH</name>
<organism evidence="3 4">
    <name type="scientific">Vibrio parahaemolyticus</name>
    <dbReference type="NCBI Taxonomy" id="670"/>
    <lineage>
        <taxon>Bacteria</taxon>
        <taxon>Pseudomonadati</taxon>
        <taxon>Pseudomonadota</taxon>
        <taxon>Gammaproteobacteria</taxon>
        <taxon>Vibrionales</taxon>
        <taxon>Vibrionaceae</taxon>
        <taxon>Vibrio</taxon>
    </lineage>
</organism>
<feature type="chain" id="PRO_5041459415" description="Conjugal transfer protein TrbC" evidence="2">
    <location>
        <begin position="25"/>
        <end position="128"/>
    </location>
</feature>
<dbReference type="AlphaFoldDB" id="A0AA47JMK6"/>
<protein>
    <recommendedName>
        <fullName evidence="5">Conjugal transfer protein TrbC</fullName>
    </recommendedName>
</protein>
<sequence>MNKLTKWSGALGIALALTSVTTMAANETKLEQAAKNVDAISAAGGSATYTIGLWIGIAMIVISLATWAWNSRESSPQSKGVGKFVLICGIAGAALTFPSAYIAMFGEAASISSADESVDYRDLQNVNN</sequence>